<dbReference type="InterPro" id="IPR011009">
    <property type="entry name" value="Kinase-like_dom_sf"/>
</dbReference>
<feature type="region of interest" description="Disordered" evidence="4">
    <location>
        <begin position="573"/>
        <end position="595"/>
    </location>
</feature>
<evidence type="ECO:0000256" key="3">
    <source>
        <dbReference type="PROSITE-ProRule" id="PRU10141"/>
    </source>
</evidence>
<proteinExistence type="predicted"/>
<dbReference type="Gene3D" id="1.10.510.10">
    <property type="entry name" value="Transferase(Phosphotransferase) domain 1"/>
    <property type="match status" value="1"/>
</dbReference>
<dbReference type="InterPro" id="IPR000719">
    <property type="entry name" value="Prot_kinase_dom"/>
</dbReference>
<dbReference type="FunFam" id="3.30.200.20:FF:000447">
    <property type="entry name" value="Calcium/calmodulin dependent protein kinase"/>
    <property type="match status" value="1"/>
</dbReference>
<keyword evidence="2 3" id="KW-0067">ATP-binding</keyword>
<feature type="domain" description="Protein kinase" evidence="5">
    <location>
        <begin position="105"/>
        <end position="401"/>
    </location>
</feature>
<dbReference type="AlphaFoldDB" id="A0A0D2BUT0"/>
<dbReference type="EMBL" id="KN847319">
    <property type="protein sequence ID" value="KIW56241.1"/>
    <property type="molecule type" value="Genomic_DNA"/>
</dbReference>
<dbReference type="FunFam" id="1.10.510.10:FF:000995">
    <property type="entry name" value="BcCMK3, calcium/calmodulin-dependent protein kinase"/>
    <property type="match status" value="1"/>
</dbReference>
<feature type="compositionally biased region" description="Low complexity" evidence="4">
    <location>
        <begin position="1"/>
        <end position="13"/>
    </location>
</feature>
<feature type="compositionally biased region" description="Basic and acidic residues" evidence="4">
    <location>
        <begin position="745"/>
        <end position="754"/>
    </location>
</feature>
<dbReference type="OrthoDB" id="68483at2759"/>
<gene>
    <name evidence="6" type="ORF">PV05_04916</name>
</gene>
<organism evidence="6 7">
    <name type="scientific">Exophiala xenobiotica</name>
    <dbReference type="NCBI Taxonomy" id="348802"/>
    <lineage>
        <taxon>Eukaryota</taxon>
        <taxon>Fungi</taxon>
        <taxon>Dikarya</taxon>
        <taxon>Ascomycota</taxon>
        <taxon>Pezizomycotina</taxon>
        <taxon>Eurotiomycetes</taxon>
        <taxon>Chaetothyriomycetidae</taxon>
        <taxon>Chaetothyriales</taxon>
        <taxon>Herpotrichiellaceae</taxon>
        <taxon>Exophiala</taxon>
    </lineage>
</organism>
<dbReference type="Proteomes" id="UP000054342">
    <property type="component" value="Unassembled WGS sequence"/>
</dbReference>
<feature type="region of interest" description="Disordered" evidence="4">
    <location>
        <begin position="482"/>
        <end position="561"/>
    </location>
</feature>
<dbReference type="GO" id="GO:0005737">
    <property type="term" value="C:cytoplasm"/>
    <property type="evidence" value="ECO:0007669"/>
    <property type="project" value="TreeGrafter"/>
</dbReference>
<feature type="compositionally biased region" description="Polar residues" evidence="4">
    <location>
        <begin position="770"/>
        <end position="790"/>
    </location>
</feature>
<dbReference type="GO" id="GO:0035556">
    <property type="term" value="P:intracellular signal transduction"/>
    <property type="evidence" value="ECO:0007669"/>
    <property type="project" value="TreeGrafter"/>
</dbReference>
<feature type="region of interest" description="Disordered" evidence="4">
    <location>
        <begin position="745"/>
        <end position="827"/>
    </location>
</feature>
<dbReference type="Pfam" id="PF00069">
    <property type="entry name" value="Pkinase"/>
    <property type="match status" value="1"/>
</dbReference>
<evidence type="ECO:0000259" key="5">
    <source>
        <dbReference type="PROSITE" id="PS50011"/>
    </source>
</evidence>
<dbReference type="GO" id="GO:0004674">
    <property type="term" value="F:protein serine/threonine kinase activity"/>
    <property type="evidence" value="ECO:0007669"/>
    <property type="project" value="TreeGrafter"/>
</dbReference>
<dbReference type="PANTHER" id="PTHR24346">
    <property type="entry name" value="MAP/MICROTUBULE AFFINITY-REGULATING KINASE"/>
    <property type="match status" value="1"/>
</dbReference>
<dbReference type="CDD" id="cd14008">
    <property type="entry name" value="STKc_LKB1_CaMKK"/>
    <property type="match status" value="1"/>
</dbReference>
<dbReference type="SUPFAM" id="SSF56112">
    <property type="entry name" value="Protein kinase-like (PK-like)"/>
    <property type="match status" value="1"/>
</dbReference>
<protein>
    <recommendedName>
        <fullName evidence="5">Protein kinase domain-containing protein</fullName>
    </recommendedName>
</protein>
<dbReference type="InterPro" id="IPR008271">
    <property type="entry name" value="Ser/Thr_kinase_AS"/>
</dbReference>
<sequence>MDIVASPTSTSAEEAARFPTARGLDQPRQSESHAIPLDANSEPEPSLKTPPPSKQHLTSPEYSSPLRHHRRAPSAPKQVKESLNARSEYITSQDDGVAEHRINQYTIKQEIGRGSFGAVHLAVDQYAKEYAVKEFSKARLRKRAQSHILRKPLSQRRRGALHGFNSPLHRNLGDDGKPQLNAIELIKEEIAIMKKLNHSNLVSLIEVLDDPTEDSLYMVMEMCKKGVVMKVGLDERADPYPDDVCRYWFRDLILGIEYLHAQGVVHRDIKPDNCLITEDDVLKVVDFGVSEMFSKDSEMLTAKSAGSPAFLPPELCVARHGDVSGRAADIWSMGVTLYCLKYGRIPFEKTGIFELYDAIKAEDPELPADENEDFRDLITKLLEKDPQKRIKMRELRDHSWVNRRGTDKLLSEEENTSDLVEPPTEAEMNSAITTNMRNVMTVVKAVNKFKSLLESNRSGAMTSILGDQGDAHFSYPPATMKKEANVQPIKPVKRAGVTTGDSTEKDELQQGSKSYNPRPVPTLSIDDTTIPAENKQKSGVVNMPPTLPQEASTDPEDVSRDPTVAEIESLDPAKLPPFRSSRPQATTTDDVGRRGQAHDPLEDHLYLYIGPSTFSGVSSHAEDDGAFMPHEDDMLVVSESPGAADVDIYETAYRDEIERIMAQANEQNKEPHVYLTRRVDARLMAISGRAGKWAAMGEEAKNQLKEYTQFSTRRARVTEVSRALRQAAREEYERRKQERRELIAAEKAKKHENPEECSDSTTTVSPPTSGRNVEQSGASSPLSPGKQSPSILRDRAVDAGRQAKTSIRGLMGMVKNKSRSRSGQEES</sequence>
<dbReference type="GeneID" id="25326824"/>
<keyword evidence="7" id="KW-1185">Reference proteome</keyword>
<accession>A0A0D2BUT0</accession>
<dbReference type="PROSITE" id="PS00108">
    <property type="entry name" value="PROTEIN_KINASE_ST"/>
    <property type="match status" value="1"/>
</dbReference>
<dbReference type="PROSITE" id="PS50011">
    <property type="entry name" value="PROTEIN_KINASE_DOM"/>
    <property type="match status" value="1"/>
</dbReference>
<evidence type="ECO:0000313" key="6">
    <source>
        <dbReference type="EMBL" id="KIW56241.1"/>
    </source>
</evidence>
<dbReference type="PROSITE" id="PS00107">
    <property type="entry name" value="PROTEIN_KINASE_ATP"/>
    <property type="match status" value="1"/>
</dbReference>
<name>A0A0D2BUT0_9EURO</name>
<dbReference type="Gene3D" id="3.30.200.20">
    <property type="entry name" value="Phosphorylase Kinase, domain 1"/>
    <property type="match status" value="1"/>
</dbReference>
<dbReference type="RefSeq" id="XP_013316825.1">
    <property type="nucleotide sequence ID" value="XM_013461371.1"/>
</dbReference>
<feature type="binding site" evidence="3">
    <location>
        <position position="133"/>
    </location>
    <ligand>
        <name>ATP</name>
        <dbReference type="ChEBI" id="CHEBI:30616"/>
    </ligand>
</feature>
<dbReference type="InterPro" id="IPR017441">
    <property type="entry name" value="Protein_kinase_ATP_BS"/>
</dbReference>
<evidence type="ECO:0000256" key="4">
    <source>
        <dbReference type="SAM" id="MobiDB-lite"/>
    </source>
</evidence>
<feature type="region of interest" description="Disordered" evidence="4">
    <location>
        <begin position="1"/>
        <end position="82"/>
    </location>
</feature>
<dbReference type="GO" id="GO:0005524">
    <property type="term" value="F:ATP binding"/>
    <property type="evidence" value="ECO:0007669"/>
    <property type="project" value="UniProtKB-UniRule"/>
</dbReference>
<evidence type="ECO:0000256" key="2">
    <source>
        <dbReference type="ARBA" id="ARBA00022840"/>
    </source>
</evidence>
<keyword evidence="1 3" id="KW-0547">Nucleotide-binding</keyword>
<dbReference type="PANTHER" id="PTHR24346:SF77">
    <property type="entry name" value="SERINE THREONINE PROTEIN KINASE"/>
    <property type="match status" value="1"/>
</dbReference>
<dbReference type="SMART" id="SM00220">
    <property type="entry name" value="S_TKc"/>
    <property type="match status" value="1"/>
</dbReference>
<dbReference type="STRING" id="348802.A0A0D2BUT0"/>
<dbReference type="HOGENOM" id="CLU_000288_165_0_1"/>
<evidence type="ECO:0000313" key="7">
    <source>
        <dbReference type="Proteomes" id="UP000054342"/>
    </source>
</evidence>
<reference evidence="6 7" key="1">
    <citation type="submission" date="2015-01" db="EMBL/GenBank/DDBJ databases">
        <title>The Genome Sequence of Exophiala xenobiotica CBS118157.</title>
        <authorList>
            <consortium name="The Broad Institute Genomics Platform"/>
            <person name="Cuomo C."/>
            <person name="de Hoog S."/>
            <person name="Gorbushina A."/>
            <person name="Stielow B."/>
            <person name="Teixiera M."/>
            <person name="Abouelleil A."/>
            <person name="Chapman S.B."/>
            <person name="Priest M."/>
            <person name="Young S.K."/>
            <person name="Wortman J."/>
            <person name="Nusbaum C."/>
            <person name="Birren B."/>
        </authorList>
    </citation>
    <scope>NUCLEOTIDE SEQUENCE [LARGE SCALE GENOMIC DNA]</scope>
    <source>
        <strain evidence="6 7">CBS 118157</strain>
    </source>
</reference>
<feature type="compositionally biased region" description="Low complexity" evidence="4">
    <location>
        <begin position="759"/>
        <end position="769"/>
    </location>
</feature>
<evidence type="ECO:0000256" key="1">
    <source>
        <dbReference type="ARBA" id="ARBA00022741"/>
    </source>
</evidence>